<dbReference type="HOGENOM" id="CLU_043374_3_2_9"/>
<dbReference type="Pfam" id="PF12800">
    <property type="entry name" value="Fer4_4"/>
    <property type="match status" value="1"/>
</dbReference>
<evidence type="ECO:0000256" key="2">
    <source>
        <dbReference type="ARBA" id="ARBA00022723"/>
    </source>
</evidence>
<dbReference type="GO" id="GO:0046872">
    <property type="term" value="F:metal ion binding"/>
    <property type="evidence" value="ECO:0007669"/>
    <property type="project" value="UniProtKB-KW"/>
</dbReference>
<feature type="domain" description="4Fe-4S ferredoxin-type" evidence="6">
    <location>
        <begin position="181"/>
        <end position="204"/>
    </location>
</feature>
<dbReference type="KEGG" id="ddh:Desde_1195"/>
<evidence type="ECO:0000313" key="7">
    <source>
        <dbReference type="EMBL" id="AFL99624.1"/>
    </source>
</evidence>
<dbReference type="Proteomes" id="UP000006053">
    <property type="component" value="Chromosome"/>
</dbReference>
<dbReference type="OrthoDB" id="368873at2"/>
<keyword evidence="4" id="KW-0408">Iron</keyword>
<protein>
    <submittedName>
        <fullName evidence="7">Fe-S-cluster-containing hydrogenase subunit</fullName>
    </submittedName>
</protein>
<dbReference type="PROSITE" id="PS00198">
    <property type="entry name" value="4FE4S_FER_1"/>
    <property type="match status" value="2"/>
</dbReference>
<gene>
    <name evidence="7" type="ordered locus">Desde_1195</name>
</gene>
<dbReference type="EMBL" id="CP003348">
    <property type="protein sequence ID" value="AFL99624.1"/>
    <property type="molecule type" value="Genomic_DNA"/>
</dbReference>
<dbReference type="PROSITE" id="PS51379">
    <property type="entry name" value="4FE4S_FER_2"/>
    <property type="match status" value="4"/>
</dbReference>
<reference evidence="7 8" key="2">
    <citation type="journal article" date="2015" name="J. Bacteriol.">
        <title>Genomic, proteomic, and biochemical analysis of the organohalide respiratory pathway in Desulfitobacterium dehalogenans.</title>
        <authorList>
            <person name="Kruse T."/>
            <person name="van de Pas B.A."/>
            <person name="Atteia A."/>
            <person name="Krab K."/>
            <person name="Hagen W.R."/>
            <person name="Goodwin L."/>
            <person name="Chain P."/>
            <person name="Boeren S."/>
            <person name="Maphosa F."/>
            <person name="Schraa G."/>
            <person name="de Vos W.M."/>
            <person name="van der Oost J."/>
            <person name="Smidt H."/>
            <person name="Stams A.J."/>
        </authorList>
    </citation>
    <scope>NUCLEOTIDE SEQUENCE [LARGE SCALE GENOMIC DNA]</scope>
    <source>
        <strain evidence="8">ATCC 51507 / DSM 9161 / JW/IU-DC1</strain>
    </source>
</reference>
<reference evidence="8" key="1">
    <citation type="submission" date="2012-06" db="EMBL/GenBank/DDBJ databases">
        <title>Complete sequence of Desulfitobacterium dehalogenans ATCC 51507.</title>
        <authorList>
            <person name="Lucas S."/>
            <person name="Han J."/>
            <person name="Lapidus A."/>
            <person name="Cheng J.-F."/>
            <person name="Goodwin L."/>
            <person name="Pitluck S."/>
            <person name="Peters L."/>
            <person name="Ovchinnikova G."/>
            <person name="Teshima H."/>
            <person name="Detter J.C."/>
            <person name="Han C."/>
            <person name="Tapia R."/>
            <person name="Land M."/>
            <person name="Hauser L."/>
            <person name="Kyrpides N."/>
            <person name="Ivanova N."/>
            <person name="Pagani I."/>
            <person name="Kruse T."/>
            <person name="de Vos W.M."/>
            <person name="Smidt H."/>
            <person name="Woyke T."/>
        </authorList>
    </citation>
    <scope>NUCLEOTIDE SEQUENCE [LARGE SCALE GENOMIC DNA]</scope>
    <source>
        <strain evidence="8">ATCC 51507 / DSM 9161 / JW/IU-DC1</strain>
    </source>
</reference>
<dbReference type="PANTHER" id="PTHR42859">
    <property type="entry name" value="OXIDOREDUCTASE"/>
    <property type="match status" value="1"/>
</dbReference>
<keyword evidence="5" id="KW-0411">Iron-sulfur</keyword>
<name>I4A6P0_DESDJ</name>
<evidence type="ECO:0000256" key="1">
    <source>
        <dbReference type="ARBA" id="ARBA00022485"/>
    </source>
</evidence>
<dbReference type="Gene3D" id="3.30.70.20">
    <property type="match status" value="2"/>
</dbReference>
<evidence type="ECO:0000256" key="4">
    <source>
        <dbReference type="ARBA" id="ARBA00023004"/>
    </source>
</evidence>
<dbReference type="Pfam" id="PF13247">
    <property type="entry name" value="Fer4_11"/>
    <property type="match status" value="1"/>
</dbReference>
<dbReference type="RefSeq" id="WP_014793116.1">
    <property type="nucleotide sequence ID" value="NC_018017.1"/>
</dbReference>
<keyword evidence="1" id="KW-0004">4Fe-4S</keyword>
<keyword evidence="8" id="KW-1185">Reference proteome</keyword>
<dbReference type="InterPro" id="IPR017900">
    <property type="entry name" value="4Fe4S_Fe_S_CS"/>
</dbReference>
<dbReference type="InterPro" id="IPR050294">
    <property type="entry name" value="RnfB_subfamily"/>
</dbReference>
<dbReference type="NCBIfam" id="NF007382">
    <property type="entry name" value="PRK09898.1"/>
    <property type="match status" value="1"/>
</dbReference>
<keyword evidence="3" id="KW-0677">Repeat</keyword>
<evidence type="ECO:0000313" key="8">
    <source>
        <dbReference type="Proteomes" id="UP000006053"/>
    </source>
</evidence>
<organism evidence="7 8">
    <name type="scientific">Desulfitobacterium dehalogenans (strain ATCC 51507 / DSM 9161 / JW/IU-DC1)</name>
    <dbReference type="NCBI Taxonomy" id="756499"/>
    <lineage>
        <taxon>Bacteria</taxon>
        <taxon>Bacillati</taxon>
        <taxon>Bacillota</taxon>
        <taxon>Clostridia</taxon>
        <taxon>Eubacteriales</taxon>
        <taxon>Desulfitobacteriaceae</taxon>
        <taxon>Desulfitobacterium</taxon>
    </lineage>
</organism>
<dbReference type="InterPro" id="IPR017896">
    <property type="entry name" value="4Fe4S_Fe-S-bd"/>
</dbReference>
<proteinExistence type="predicted"/>
<dbReference type="SUPFAM" id="SSF54862">
    <property type="entry name" value="4Fe-4S ferredoxins"/>
    <property type="match status" value="1"/>
</dbReference>
<feature type="domain" description="4Fe-4S ferredoxin-type" evidence="6">
    <location>
        <begin position="116"/>
        <end position="147"/>
    </location>
</feature>
<dbReference type="eggNOG" id="COG0437">
    <property type="taxonomic scope" value="Bacteria"/>
</dbReference>
<keyword evidence="2" id="KW-0479">Metal-binding</keyword>
<feature type="domain" description="4Fe-4S ferredoxin-type" evidence="6">
    <location>
        <begin position="64"/>
        <end position="94"/>
    </location>
</feature>
<evidence type="ECO:0000256" key="3">
    <source>
        <dbReference type="ARBA" id="ARBA00022737"/>
    </source>
</evidence>
<evidence type="ECO:0000256" key="5">
    <source>
        <dbReference type="ARBA" id="ARBA00023014"/>
    </source>
</evidence>
<dbReference type="STRING" id="756499.Desde_1195"/>
<dbReference type="GO" id="GO:0051539">
    <property type="term" value="F:4 iron, 4 sulfur cluster binding"/>
    <property type="evidence" value="ECO:0007669"/>
    <property type="project" value="UniProtKB-KW"/>
</dbReference>
<accession>I4A6P0</accession>
<dbReference type="CDD" id="cd10550">
    <property type="entry name" value="DMSOR_beta_like"/>
    <property type="match status" value="1"/>
</dbReference>
<evidence type="ECO:0000259" key="6">
    <source>
        <dbReference type="PROSITE" id="PS51379"/>
    </source>
</evidence>
<dbReference type="AlphaFoldDB" id="I4A6P0"/>
<dbReference type="PANTHER" id="PTHR42859:SF17">
    <property type="entry name" value="ELECTRON TRANSPORT PROTEIN HYDN-RELATED"/>
    <property type="match status" value="1"/>
</dbReference>
<feature type="domain" description="4Fe-4S ferredoxin-type" evidence="6">
    <location>
        <begin position="148"/>
        <end position="177"/>
    </location>
</feature>
<sequence>MTVSKSENFLDRTLNSEMTRRKFMKVSGKSIVGVAISASFLSLIGCTQEQVTSGKVRVWSTPQGLLVVNEAKCTGCQRCEINCTQVNDGYVSSYVSRAKVSRNLMLSHLGNGLLTDNWVYFPDTCRQCEDPSCGNACPVQAISSDDRGVKKVDQSKCVGCGTCTAQCPWEMPTVNPETRKSSKCILCGSCATGCPTGALSVVDWDSVTAALQKTRK</sequence>